<evidence type="ECO:0000313" key="3">
    <source>
        <dbReference type="Proteomes" id="UP000287823"/>
    </source>
</evidence>
<dbReference type="RefSeq" id="WP_126799915.1">
    <property type="nucleotide sequence ID" value="NZ_PIPO01000007.1"/>
</dbReference>
<comment type="caution">
    <text evidence="2">The sequence shown here is derived from an EMBL/GenBank/DDBJ whole genome shotgun (WGS) entry which is preliminary data.</text>
</comment>
<accession>A0A432WC89</accession>
<dbReference type="EMBL" id="PIPO01000007">
    <property type="protein sequence ID" value="RUO29540.1"/>
    <property type="molecule type" value="Genomic_DNA"/>
</dbReference>
<reference evidence="2 3" key="1">
    <citation type="journal article" date="2011" name="Front. Microbiol.">
        <title>Genomic signatures of strain selection and enhancement in Bacillus atrophaeus var. globigii, a historical biowarfare simulant.</title>
        <authorList>
            <person name="Gibbons H.S."/>
            <person name="Broomall S.M."/>
            <person name="McNew L.A."/>
            <person name="Daligault H."/>
            <person name="Chapman C."/>
            <person name="Bruce D."/>
            <person name="Karavis M."/>
            <person name="Krepps M."/>
            <person name="McGregor P.A."/>
            <person name="Hong C."/>
            <person name="Park K.H."/>
            <person name="Akmal A."/>
            <person name="Feldman A."/>
            <person name="Lin J.S."/>
            <person name="Chang W.E."/>
            <person name="Higgs B.W."/>
            <person name="Demirev P."/>
            <person name="Lindquist J."/>
            <person name="Liem A."/>
            <person name="Fochler E."/>
            <person name="Read T.D."/>
            <person name="Tapia R."/>
            <person name="Johnson S."/>
            <person name="Bishop-Lilly K.A."/>
            <person name="Detter C."/>
            <person name="Han C."/>
            <person name="Sozhamannan S."/>
            <person name="Rosenzweig C.N."/>
            <person name="Skowronski E.W."/>
        </authorList>
    </citation>
    <scope>NUCLEOTIDE SEQUENCE [LARGE SCALE GENOMIC DNA]</scope>
    <source>
        <strain evidence="2 3">Y4G10-17</strain>
    </source>
</reference>
<gene>
    <name evidence="2" type="ORF">CWE14_13840</name>
</gene>
<name>A0A432WC89_9GAMM</name>
<evidence type="ECO:0000313" key="2">
    <source>
        <dbReference type="EMBL" id="RUO29540.1"/>
    </source>
</evidence>
<keyword evidence="1" id="KW-1133">Transmembrane helix</keyword>
<proteinExistence type="predicted"/>
<protein>
    <submittedName>
        <fullName evidence="2">Uncharacterized protein</fullName>
    </submittedName>
</protein>
<feature type="transmembrane region" description="Helical" evidence="1">
    <location>
        <begin position="47"/>
        <end position="65"/>
    </location>
</feature>
<keyword evidence="1" id="KW-0812">Transmembrane</keyword>
<dbReference type="AlphaFoldDB" id="A0A432WC89"/>
<keyword evidence="3" id="KW-1185">Reference proteome</keyword>
<dbReference type="Proteomes" id="UP000287823">
    <property type="component" value="Unassembled WGS sequence"/>
</dbReference>
<sequence>MSLRKLGIKKTFIIFGIILFIPLAIYTYQFGLGIWPTHDDWAKMGSALGGIYAPILSALTLYMIYRQLRLQAVIHVDQMDWQRFQTSRQHGLYLCEKLKELIKIPLSQNNFMYTLEQTGVYEELSKDKYLELVGRDETSMLIHQLIVLLRKLRFCETGKEIRYHLKGLALASVGAENLNGFEVRMCRWHDIAYEGFSKDLCVFTDQSDLDFLAQFKT</sequence>
<keyword evidence="1" id="KW-0472">Membrane</keyword>
<feature type="transmembrane region" description="Helical" evidence="1">
    <location>
        <begin position="12"/>
        <end position="35"/>
    </location>
</feature>
<evidence type="ECO:0000256" key="1">
    <source>
        <dbReference type="SAM" id="Phobius"/>
    </source>
</evidence>
<organism evidence="2 3">
    <name type="scientific">Aliidiomarina soli</name>
    <dbReference type="NCBI Taxonomy" id="1928574"/>
    <lineage>
        <taxon>Bacteria</taxon>
        <taxon>Pseudomonadati</taxon>
        <taxon>Pseudomonadota</taxon>
        <taxon>Gammaproteobacteria</taxon>
        <taxon>Alteromonadales</taxon>
        <taxon>Idiomarinaceae</taxon>
        <taxon>Aliidiomarina</taxon>
    </lineage>
</organism>